<accession>A0ABW3M6P6</accession>
<feature type="transmembrane region" description="Helical" evidence="1">
    <location>
        <begin position="510"/>
        <end position="528"/>
    </location>
</feature>
<reference evidence="3" key="1">
    <citation type="journal article" date="2019" name="Int. J. Syst. Evol. Microbiol.">
        <title>The Global Catalogue of Microorganisms (GCM) 10K type strain sequencing project: providing services to taxonomists for standard genome sequencing and annotation.</title>
        <authorList>
            <consortium name="The Broad Institute Genomics Platform"/>
            <consortium name="The Broad Institute Genome Sequencing Center for Infectious Disease"/>
            <person name="Wu L."/>
            <person name="Ma J."/>
        </authorList>
    </citation>
    <scope>NUCLEOTIDE SEQUENCE [LARGE SCALE GENOMIC DNA]</scope>
    <source>
        <strain evidence="3">JCM 31486</strain>
    </source>
</reference>
<feature type="transmembrane region" description="Helical" evidence="1">
    <location>
        <begin position="12"/>
        <end position="34"/>
    </location>
</feature>
<feature type="transmembrane region" description="Helical" evidence="1">
    <location>
        <begin position="440"/>
        <end position="459"/>
    </location>
</feature>
<feature type="transmembrane region" description="Helical" evidence="1">
    <location>
        <begin position="411"/>
        <end position="434"/>
    </location>
</feature>
<keyword evidence="1" id="KW-0472">Membrane</keyword>
<feature type="transmembrane region" description="Helical" evidence="1">
    <location>
        <begin position="471"/>
        <end position="490"/>
    </location>
</feature>
<organism evidence="2 3">
    <name type="scientific">Kibdelosporangium lantanae</name>
    <dbReference type="NCBI Taxonomy" id="1497396"/>
    <lineage>
        <taxon>Bacteria</taxon>
        <taxon>Bacillati</taxon>
        <taxon>Actinomycetota</taxon>
        <taxon>Actinomycetes</taxon>
        <taxon>Pseudonocardiales</taxon>
        <taxon>Pseudonocardiaceae</taxon>
        <taxon>Kibdelosporangium</taxon>
    </lineage>
</organism>
<dbReference type="Proteomes" id="UP001597045">
    <property type="component" value="Unassembled WGS sequence"/>
</dbReference>
<keyword evidence="1" id="KW-1133">Transmembrane helix</keyword>
<keyword evidence="1" id="KW-0812">Transmembrane</keyword>
<evidence type="ECO:0000313" key="3">
    <source>
        <dbReference type="Proteomes" id="UP001597045"/>
    </source>
</evidence>
<feature type="transmembrane region" description="Helical" evidence="1">
    <location>
        <begin position="40"/>
        <end position="58"/>
    </location>
</feature>
<name>A0ABW3M6P6_9PSEU</name>
<evidence type="ECO:0000256" key="1">
    <source>
        <dbReference type="SAM" id="Phobius"/>
    </source>
</evidence>
<gene>
    <name evidence="2" type="ORF">ACFQ1S_08805</name>
</gene>
<evidence type="ECO:0000313" key="2">
    <source>
        <dbReference type="EMBL" id="MFD1045658.1"/>
    </source>
</evidence>
<proteinExistence type="predicted"/>
<protein>
    <submittedName>
        <fullName evidence="2">Uncharacterized protein</fullName>
    </submittedName>
</protein>
<comment type="caution">
    <text evidence="2">The sequence shown here is derived from an EMBL/GenBank/DDBJ whole genome shotgun (WGS) entry which is preliminary data.</text>
</comment>
<keyword evidence="3" id="KW-1185">Reference proteome</keyword>
<sequence>MREQIKKVVSWLIRLRAALPAFGIGLVSTSLLRLGTAQSLLIFLGISLFLWGMIEFFLPRRSVRRNNNFQTVQVPMEVVDLGQAEDYVDTHYEPHVIQYFFKVFTQLPDYLTRVDEDVRMAGRTAQSTSHLLFRVAEKMPVGGTLLAPIAWARKGRLFTDFRAFNHCGALVPTLSQWQVNGLIVVVVRTLFNRAVNNASLSVDDRLAVLRIVQLVIDPAARNHGERLAALGRLVDDLDDKFIPYWRGVIRDFCASLIDIYLVVAEVARPDGDGLVVGYSHTIVPELVGRRTRTRARHGLLPTELDVPNPLAFQAGSYHFEAFPSGDMYVYSQHMEELDSKLDMRVNQVVGDARRWYIRGNQDKGSPAAHLYVRRQGPGVVPGNSPRLNGASSEAGDVKSVIEFREVPPGALGNAVTAAFITALIVTFVAFFGTPGSGHDFLVLLLTLPAFLAAAIGRGMTADRLVTTSLTAYYGLWLVAATSLGAVLLSISGLGGEHLPWMVDLPWGREVNGVWILLALFSICVLLYLQKRKSEARRDYLDVRTSE</sequence>
<dbReference type="EMBL" id="JBHTIS010000372">
    <property type="protein sequence ID" value="MFD1045658.1"/>
    <property type="molecule type" value="Genomic_DNA"/>
</dbReference>